<evidence type="ECO:0000313" key="3">
    <source>
        <dbReference type="EMBL" id="QJA92483.1"/>
    </source>
</evidence>
<organism evidence="1">
    <name type="scientific">viral metagenome</name>
    <dbReference type="NCBI Taxonomy" id="1070528"/>
    <lineage>
        <taxon>unclassified sequences</taxon>
        <taxon>metagenomes</taxon>
        <taxon>organismal metagenomes</taxon>
    </lineage>
</organism>
<reference evidence="1" key="1">
    <citation type="submission" date="2020-03" db="EMBL/GenBank/DDBJ databases">
        <title>The deep terrestrial virosphere.</title>
        <authorList>
            <person name="Holmfeldt K."/>
            <person name="Nilsson E."/>
            <person name="Simone D."/>
            <person name="Lopez-Fernandez M."/>
            <person name="Wu X."/>
            <person name="de Brujin I."/>
            <person name="Lundin D."/>
            <person name="Andersson A."/>
            <person name="Bertilsson S."/>
            <person name="Dopson M."/>
        </authorList>
    </citation>
    <scope>NUCLEOTIDE SEQUENCE</scope>
    <source>
        <strain evidence="2">MM415A03562</strain>
        <strain evidence="3">MM415B04650</strain>
        <strain evidence="1">TM448A04119</strain>
    </source>
</reference>
<dbReference type="AlphaFoldDB" id="A0A6H2A2R7"/>
<gene>
    <name evidence="2" type="ORF">MM415A03562_0004</name>
    <name evidence="3" type="ORF">MM415B04650_0011</name>
    <name evidence="1" type="ORF">TM448A04119_0001</name>
</gene>
<protein>
    <submittedName>
        <fullName evidence="1">Uncharacterized protein</fullName>
    </submittedName>
</protein>
<proteinExistence type="predicted"/>
<name>A0A6H2A2R7_9ZZZZ</name>
<evidence type="ECO:0000313" key="1">
    <source>
        <dbReference type="EMBL" id="QJA53867.1"/>
    </source>
</evidence>
<dbReference type="EMBL" id="MT143070">
    <property type="protein sequence ID" value="QJA92483.1"/>
    <property type="molecule type" value="Genomic_DNA"/>
</dbReference>
<accession>A0A6H2A2R7</accession>
<sequence length="63" mass="6987">MTKPLPVVRVPPATRARLIALRDRLLAEGELSLTATGQCPHHLVVEYLLDREDASREVPSGDR</sequence>
<dbReference type="EMBL" id="MT141820">
    <property type="protein sequence ID" value="QJA70779.1"/>
    <property type="molecule type" value="Genomic_DNA"/>
</dbReference>
<dbReference type="EMBL" id="MT144458">
    <property type="protein sequence ID" value="QJA53867.1"/>
    <property type="molecule type" value="Genomic_DNA"/>
</dbReference>
<evidence type="ECO:0000313" key="2">
    <source>
        <dbReference type="EMBL" id="QJA70779.1"/>
    </source>
</evidence>